<dbReference type="AlphaFoldDB" id="A0A918UKL6"/>
<reference evidence="1" key="2">
    <citation type="submission" date="2020-09" db="EMBL/GenBank/DDBJ databases">
        <authorList>
            <person name="Sun Q."/>
            <person name="Kim S."/>
        </authorList>
    </citation>
    <scope>NUCLEOTIDE SEQUENCE</scope>
    <source>
        <strain evidence="1">KCTC 12368</strain>
    </source>
</reference>
<protein>
    <submittedName>
        <fullName evidence="1">Uncharacterized protein</fullName>
    </submittedName>
</protein>
<dbReference type="RefSeq" id="WP_157492743.1">
    <property type="nucleotide sequence ID" value="NZ_BMWX01000001.1"/>
</dbReference>
<accession>A0A918UKL6</accession>
<reference evidence="1" key="1">
    <citation type="journal article" date="2014" name="Int. J. Syst. Evol. Microbiol.">
        <title>Complete genome sequence of Corynebacterium casei LMG S-19264T (=DSM 44701T), isolated from a smear-ripened cheese.</title>
        <authorList>
            <consortium name="US DOE Joint Genome Institute (JGI-PGF)"/>
            <person name="Walter F."/>
            <person name="Albersmeier A."/>
            <person name="Kalinowski J."/>
            <person name="Ruckert C."/>
        </authorList>
    </citation>
    <scope>NUCLEOTIDE SEQUENCE</scope>
    <source>
        <strain evidence="1">KCTC 12368</strain>
    </source>
</reference>
<dbReference type="EMBL" id="BMWX01000001">
    <property type="protein sequence ID" value="GGZ17184.1"/>
    <property type="molecule type" value="Genomic_DNA"/>
</dbReference>
<evidence type="ECO:0000313" key="2">
    <source>
        <dbReference type="Proteomes" id="UP000619457"/>
    </source>
</evidence>
<gene>
    <name evidence="1" type="ORF">GCM10007049_06980</name>
</gene>
<dbReference type="Proteomes" id="UP000619457">
    <property type="component" value="Unassembled WGS sequence"/>
</dbReference>
<name>A0A918UKL6_9BACT</name>
<evidence type="ECO:0000313" key="1">
    <source>
        <dbReference type="EMBL" id="GGZ17184.1"/>
    </source>
</evidence>
<comment type="caution">
    <text evidence="1">The sequence shown here is derived from an EMBL/GenBank/DDBJ whole genome shotgun (WGS) entry which is preliminary data.</text>
</comment>
<keyword evidence="2" id="KW-1185">Reference proteome</keyword>
<organism evidence="1 2">
    <name type="scientific">Echinicola pacifica</name>
    <dbReference type="NCBI Taxonomy" id="346377"/>
    <lineage>
        <taxon>Bacteria</taxon>
        <taxon>Pseudomonadati</taxon>
        <taxon>Bacteroidota</taxon>
        <taxon>Cytophagia</taxon>
        <taxon>Cytophagales</taxon>
        <taxon>Cyclobacteriaceae</taxon>
        <taxon>Echinicola</taxon>
    </lineage>
</organism>
<proteinExistence type="predicted"/>
<sequence length="295" mass="33794">MPLRLSYEFDTGNAEILNVLTRRIQRREIMEPYSGLIRAGWISIGNSEPMNVPKAPPMIKLFDEEENKKYQLDIQLYSTVAKINRGLSVCAEFELTPIFINKHIASAFNEKFNSAKNNDEIKLNNRFNSFNGVDLSNIQYLLYSITDSMIPDHVINEIPIKQLMIARNNTFHELYKLRSELIKDISFLTSTNFSDEFLNEASNYIKKSLEPKLSKYKNSFWEVFYKFLSISSGTALTSLSGYYLTHQGLSPEMIAYLTGGSAVFGGISNELVSLVGNKKNKEFRNTFSYLLNFTE</sequence>